<keyword evidence="1" id="KW-0677">Repeat</keyword>
<keyword evidence="2" id="KW-0802">TPR repeat</keyword>
<protein>
    <recommendedName>
        <fullName evidence="6">MalT-like TPR region domain-containing protein</fullName>
    </recommendedName>
</protein>
<dbReference type="Proteomes" id="UP001224775">
    <property type="component" value="Unassembled WGS sequence"/>
</dbReference>
<dbReference type="AlphaFoldDB" id="A0AAD8YLW6"/>
<dbReference type="PANTHER" id="PTHR45641:SF19">
    <property type="entry name" value="NEPHROCYSTIN-3"/>
    <property type="match status" value="1"/>
</dbReference>
<evidence type="ECO:0000256" key="1">
    <source>
        <dbReference type="ARBA" id="ARBA00022737"/>
    </source>
</evidence>
<dbReference type="PANTHER" id="PTHR45641">
    <property type="entry name" value="TETRATRICOPEPTIDE REPEAT PROTEIN (AFU_ORTHOLOGUE AFUA_6G03870)"/>
    <property type="match status" value="1"/>
</dbReference>
<feature type="region of interest" description="Disordered" evidence="3">
    <location>
        <begin position="118"/>
        <end position="142"/>
    </location>
</feature>
<dbReference type="InterPro" id="IPR019734">
    <property type="entry name" value="TPR_rpt"/>
</dbReference>
<dbReference type="Pfam" id="PF13181">
    <property type="entry name" value="TPR_8"/>
    <property type="match status" value="1"/>
</dbReference>
<dbReference type="Gene3D" id="1.25.40.10">
    <property type="entry name" value="Tetratricopeptide repeat domain"/>
    <property type="match status" value="3"/>
</dbReference>
<proteinExistence type="predicted"/>
<dbReference type="InterPro" id="IPR011990">
    <property type="entry name" value="TPR-like_helical_dom_sf"/>
</dbReference>
<dbReference type="SUPFAM" id="SSF48452">
    <property type="entry name" value="TPR-like"/>
    <property type="match status" value="1"/>
</dbReference>
<gene>
    <name evidence="4" type="ORF">QTG54_000321</name>
</gene>
<keyword evidence="5" id="KW-1185">Reference proteome</keyword>
<evidence type="ECO:0000313" key="4">
    <source>
        <dbReference type="EMBL" id="KAK1748382.1"/>
    </source>
</evidence>
<comment type="caution">
    <text evidence="4">The sequence shown here is derived from an EMBL/GenBank/DDBJ whole genome shotgun (WGS) entry which is preliminary data.</text>
</comment>
<name>A0AAD8YLW6_9STRA</name>
<reference evidence="4" key="1">
    <citation type="submission" date="2023-06" db="EMBL/GenBank/DDBJ databases">
        <title>Survivors Of The Sea: Transcriptome response of Skeletonema marinoi to long-term dormancy.</title>
        <authorList>
            <person name="Pinder M.I.M."/>
            <person name="Kourtchenko O."/>
            <person name="Robertson E.K."/>
            <person name="Larsson T."/>
            <person name="Maumus F."/>
            <person name="Osuna-Cruz C.M."/>
            <person name="Vancaester E."/>
            <person name="Stenow R."/>
            <person name="Vandepoele K."/>
            <person name="Ploug H."/>
            <person name="Bruchert V."/>
            <person name="Godhe A."/>
            <person name="Topel M."/>
        </authorList>
    </citation>
    <scope>NUCLEOTIDE SEQUENCE</scope>
    <source>
        <strain evidence="4">R05AC</strain>
    </source>
</reference>
<dbReference type="SMART" id="SM00028">
    <property type="entry name" value="TPR"/>
    <property type="match status" value="5"/>
</dbReference>
<accession>A0AAD8YLW6</accession>
<evidence type="ECO:0000313" key="5">
    <source>
        <dbReference type="Proteomes" id="UP001224775"/>
    </source>
</evidence>
<organism evidence="4 5">
    <name type="scientific">Skeletonema marinoi</name>
    <dbReference type="NCBI Taxonomy" id="267567"/>
    <lineage>
        <taxon>Eukaryota</taxon>
        <taxon>Sar</taxon>
        <taxon>Stramenopiles</taxon>
        <taxon>Ochrophyta</taxon>
        <taxon>Bacillariophyta</taxon>
        <taxon>Coscinodiscophyceae</taxon>
        <taxon>Thalassiosirophycidae</taxon>
        <taxon>Thalassiosirales</taxon>
        <taxon>Skeletonemataceae</taxon>
        <taxon>Skeletonema</taxon>
        <taxon>Skeletonema marinoi-dohrnii complex</taxon>
    </lineage>
</organism>
<sequence>MYHERGRTQFLCNHLAEAVDSYTHAIRAGLEEMANRKEKMERTTYQDKDASALGLTESIAHVHIDLAFALEIAGKYAEAAEELSNGRGMLKQTSHKNKDNRIRECMKNMERMEHAVAVEDERKKQRSKMESALKKVDRCPSEEEKDSARKKVIGIMKQLLRVERDSLGEKSYAVAKLKLKIAKVRYEGDDLEGSLQDADVAIKTLRQILGGSHSLVGAACLFAATVNENLVSILSSTAVTDSKPLSRGMTPQCKSKIKRALELYAEALESLKLKYSSGDKTKVQQELGDVFKRIGMLYGKEGSYMSAVDAYKNSLEVYGAAAAISKSGEFCQDAVTVWHNIGELHLIMNKFDDAVYAAKKCIELAEMVPKLSSSEDIVVLQISSFQIAGDAYAAMNRHDDATRSYQEALHAFRNARSNSRVKDYFSSIEEAKILRKIGTSLLHENETVEAKASLLDALKYLRSDKRGANSPELPMLLSNIGHAHIRCGSIRKQ</sequence>
<evidence type="ECO:0000256" key="3">
    <source>
        <dbReference type="SAM" id="MobiDB-lite"/>
    </source>
</evidence>
<dbReference type="EMBL" id="JATAAI010000001">
    <property type="protein sequence ID" value="KAK1748382.1"/>
    <property type="molecule type" value="Genomic_DNA"/>
</dbReference>
<evidence type="ECO:0000256" key="2">
    <source>
        <dbReference type="ARBA" id="ARBA00022803"/>
    </source>
</evidence>
<evidence type="ECO:0008006" key="6">
    <source>
        <dbReference type="Google" id="ProtNLM"/>
    </source>
</evidence>